<evidence type="ECO:0000256" key="1">
    <source>
        <dbReference type="SAM" id="Coils"/>
    </source>
</evidence>
<protein>
    <submittedName>
        <fullName evidence="3">Uncharacterized protein</fullName>
    </submittedName>
</protein>
<keyword evidence="2" id="KW-1133">Transmembrane helix</keyword>
<dbReference type="EMBL" id="LR796499">
    <property type="protein sequence ID" value="CAB4148861.1"/>
    <property type="molecule type" value="Genomic_DNA"/>
</dbReference>
<evidence type="ECO:0000256" key="2">
    <source>
        <dbReference type="SAM" id="Phobius"/>
    </source>
</evidence>
<proteinExistence type="predicted"/>
<feature type="transmembrane region" description="Helical" evidence="2">
    <location>
        <begin position="61"/>
        <end position="79"/>
    </location>
</feature>
<accession>A0A6J5MS98</accession>
<gene>
    <name evidence="3" type="ORF">UFOVP536_29</name>
</gene>
<sequence>MSEQSPELYVALGRLEEGMRSVRESQERMEKKLDAQDDRINEIELDVKELKTQRANKSSNIAILLAIAAIIVSLVTSLLP</sequence>
<reference evidence="3" key="1">
    <citation type="submission" date="2020-04" db="EMBL/GenBank/DDBJ databases">
        <authorList>
            <person name="Chiriac C."/>
            <person name="Salcher M."/>
            <person name="Ghai R."/>
            <person name="Kavagutti S V."/>
        </authorList>
    </citation>
    <scope>NUCLEOTIDE SEQUENCE</scope>
</reference>
<keyword evidence="2" id="KW-0472">Membrane</keyword>
<name>A0A6J5MS98_9CAUD</name>
<keyword evidence="2" id="KW-0812">Transmembrane</keyword>
<keyword evidence="1" id="KW-0175">Coiled coil</keyword>
<feature type="coiled-coil region" evidence="1">
    <location>
        <begin position="19"/>
        <end position="60"/>
    </location>
</feature>
<organism evidence="3">
    <name type="scientific">uncultured Caudovirales phage</name>
    <dbReference type="NCBI Taxonomy" id="2100421"/>
    <lineage>
        <taxon>Viruses</taxon>
        <taxon>Duplodnaviria</taxon>
        <taxon>Heunggongvirae</taxon>
        <taxon>Uroviricota</taxon>
        <taxon>Caudoviricetes</taxon>
        <taxon>Peduoviridae</taxon>
        <taxon>Maltschvirus</taxon>
        <taxon>Maltschvirus maltsch</taxon>
    </lineage>
</organism>
<evidence type="ECO:0000313" key="3">
    <source>
        <dbReference type="EMBL" id="CAB4148861.1"/>
    </source>
</evidence>